<dbReference type="AlphaFoldDB" id="A0A3N4RVA2"/>
<accession>A0A3N4RVA2</accession>
<comment type="caution">
    <text evidence="1">The sequence shown here is derived from an EMBL/GenBank/DDBJ whole genome shotgun (WGS) entry which is preliminary data.</text>
</comment>
<keyword evidence="2" id="KW-1185">Reference proteome</keyword>
<gene>
    <name evidence="1" type="ORF">EDD38_3315</name>
</gene>
<dbReference type="EMBL" id="RKQG01000001">
    <property type="protein sequence ID" value="RPE34971.1"/>
    <property type="molecule type" value="Genomic_DNA"/>
</dbReference>
<name>A0A3N4RVA2_9ACTN</name>
<evidence type="ECO:0000313" key="1">
    <source>
        <dbReference type="EMBL" id="RPE34971.1"/>
    </source>
</evidence>
<dbReference type="RefSeq" id="WP_162871596.1">
    <property type="nucleotide sequence ID" value="NZ_RKQG01000001.1"/>
</dbReference>
<dbReference type="Proteomes" id="UP000266906">
    <property type="component" value="Unassembled WGS sequence"/>
</dbReference>
<proteinExistence type="predicted"/>
<organism evidence="1 2">
    <name type="scientific">Kitasatospora cineracea</name>
    <dbReference type="NCBI Taxonomy" id="88074"/>
    <lineage>
        <taxon>Bacteria</taxon>
        <taxon>Bacillati</taxon>
        <taxon>Actinomycetota</taxon>
        <taxon>Actinomycetes</taxon>
        <taxon>Kitasatosporales</taxon>
        <taxon>Streptomycetaceae</taxon>
        <taxon>Kitasatospora</taxon>
    </lineage>
</organism>
<protein>
    <submittedName>
        <fullName evidence="1">Uncharacterized protein</fullName>
    </submittedName>
</protein>
<reference evidence="1 2" key="1">
    <citation type="submission" date="2018-11" db="EMBL/GenBank/DDBJ databases">
        <title>Sequencing the genomes of 1000 actinobacteria strains.</title>
        <authorList>
            <person name="Klenk H.-P."/>
        </authorList>
    </citation>
    <scope>NUCLEOTIDE SEQUENCE [LARGE SCALE GENOMIC DNA]</scope>
    <source>
        <strain evidence="1 2">DSM 44781</strain>
    </source>
</reference>
<evidence type="ECO:0000313" key="2">
    <source>
        <dbReference type="Proteomes" id="UP000266906"/>
    </source>
</evidence>
<sequence length="50" mass="5955">MTFPRLPRQPRRWPLRLVRITDPIPALELVRPDGRGWLICPLPGRKENNR</sequence>